<sequence length="137" mass="15599">MCRTKLYGILKNCKAFYKKFGNTLLLACFKDPVITEETELFLYWSTTNLTTYLNRGKNYYKKLDIYGIIARGSISGNPILTTCKTGTFTSASKNKCAKVEIVEAKTNKTEQIQETLNSLILKELPYLTLKDSKKLDD</sequence>
<proteinExistence type="predicted"/>
<protein>
    <submittedName>
        <fullName evidence="1">Uncharacterized protein</fullName>
    </submittedName>
</protein>
<organism evidence="1 2">
    <name type="scientific">Entamoeba invadens IP1</name>
    <dbReference type="NCBI Taxonomy" id="370355"/>
    <lineage>
        <taxon>Eukaryota</taxon>
        <taxon>Amoebozoa</taxon>
        <taxon>Evosea</taxon>
        <taxon>Archamoebae</taxon>
        <taxon>Mastigamoebida</taxon>
        <taxon>Entamoebidae</taxon>
        <taxon>Entamoeba</taxon>
    </lineage>
</organism>
<dbReference type="Proteomes" id="UP000014680">
    <property type="component" value="Unassembled WGS sequence"/>
</dbReference>
<name>A0A0A1UFQ5_ENTIV</name>
<gene>
    <name evidence="1" type="ORF">EIN_508320</name>
</gene>
<dbReference type="RefSeq" id="XP_004259632.1">
    <property type="nucleotide sequence ID" value="XM_004259584.1"/>
</dbReference>
<feature type="non-terminal residue" evidence="1">
    <location>
        <position position="137"/>
    </location>
</feature>
<keyword evidence="2" id="KW-1185">Reference proteome</keyword>
<dbReference type="GeneID" id="14891868"/>
<reference evidence="1 2" key="1">
    <citation type="submission" date="2012-10" db="EMBL/GenBank/DDBJ databases">
        <authorList>
            <person name="Zafar N."/>
            <person name="Inman J."/>
            <person name="Hall N."/>
            <person name="Lorenzi H."/>
            <person name="Caler E."/>
        </authorList>
    </citation>
    <scope>NUCLEOTIDE SEQUENCE [LARGE SCALE GENOMIC DNA]</scope>
    <source>
        <strain evidence="1 2">IP1</strain>
    </source>
</reference>
<dbReference type="VEuPathDB" id="AmoebaDB:EIN_508320"/>
<evidence type="ECO:0000313" key="1">
    <source>
        <dbReference type="EMBL" id="ELP92861.1"/>
    </source>
</evidence>
<accession>A0A0A1UFQ5</accession>
<dbReference type="KEGG" id="eiv:EIN_508320"/>
<evidence type="ECO:0000313" key="2">
    <source>
        <dbReference type="Proteomes" id="UP000014680"/>
    </source>
</evidence>
<dbReference type="EMBL" id="KB206320">
    <property type="protein sequence ID" value="ELP92861.1"/>
    <property type="molecule type" value="Genomic_DNA"/>
</dbReference>
<dbReference type="AlphaFoldDB" id="A0A0A1UFQ5"/>